<dbReference type="EMBL" id="LMTZ01000151">
    <property type="protein sequence ID" value="KST62689.1"/>
    <property type="molecule type" value="Genomic_DNA"/>
</dbReference>
<keyword evidence="1" id="KW-0732">Signal</keyword>
<organism evidence="2 3">
    <name type="scientific">Mastigocoleus testarum BC008</name>
    <dbReference type="NCBI Taxonomy" id="371196"/>
    <lineage>
        <taxon>Bacteria</taxon>
        <taxon>Bacillati</taxon>
        <taxon>Cyanobacteriota</taxon>
        <taxon>Cyanophyceae</taxon>
        <taxon>Nostocales</taxon>
        <taxon>Hapalosiphonaceae</taxon>
        <taxon>Mastigocoleus</taxon>
    </lineage>
</organism>
<feature type="chain" id="PRO_5006890040" description="DUF3352 domain-containing protein" evidence="1">
    <location>
        <begin position="25"/>
        <end position="684"/>
    </location>
</feature>
<gene>
    <name evidence="2" type="ORF">BC008_38335</name>
</gene>
<feature type="signal peptide" evidence="1">
    <location>
        <begin position="1"/>
        <end position="24"/>
    </location>
</feature>
<accession>A0A0V7ZDZ6</accession>
<proteinExistence type="predicted"/>
<dbReference type="OrthoDB" id="451203at2"/>
<protein>
    <recommendedName>
        <fullName evidence="4">DUF3352 domain-containing protein</fullName>
    </recommendedName>
</protein>
<keyword evidence="3" id="KW-1185">Reference proteome</keyword>
<sequence>MKSLIKQGTTAIIGLLLFSTPAYSEHSTNNQNSKSNSNYLTNVTPNVIGKSVIETTDQYLPLKQNLKQKNILVQVKPNNSPDTLTNTTTPKLKSNQSSLFTAANAAKILPADTALFGYVNTSSPDWEDMGRFQLFRLLGQVISTSLVFLPSQYTNYASYLQPWIGDHVVFAFLPKSEDKLSSINSSFLTLAAVKDEQALQGIIDKFKRSVTNIKEQEYKGIQILEIDTSQGRPSLTQRSRLNFLQLRSSKTSLKKKPKINSQKQTLAIAVVPGYVTVATSVQPIKQLIDSSVSQGNTDNLFDNPNFQPAMSHPLANKAMFGMYQNPIEYVNLLESFIKDPRLSFPPESMELLNTNIRQIREQIKPYNSTNSFITIQPEGLRFQVVAHRKKALTASQVKLANIPEEKILSSIPAATYSAFTGKNINQTWQIISRLFATQPKAADSLEEFRNFFRSNTGLDFEKDIINWMDGEYAFFFYPTKGGFLSSVNPNLSSTSSNLNLGIGLSFQTSNRKAVSNTLDKLNEFIQTVSKNEVTVSNSTIKGNSVTSWESQSPTDPSAYSLLAYSWLDDDTVMITTGKGAIADLVPQPYVSLPSAYNFKTATNSFPHPNQGYFYMNMGSVLSWAYGFVPAEFNSPYFQTFKQGIGSIYSISSSSSTTAEREQFDTLIVLAPVRKELNQFEKVKN</sequence>
<dbReference type="AlphaFoldDB" id="A0A0V7ZDZ6"/>
<evidence type="ECO:0000313" key="2">
    <source>
        <dbReference type="EMBL" id="KST62689.1"/>
    </source>
</evidence>
<dbReference type="InterPro" id="IPR021787">
    <property type="entry name" value="DUF3352"/>
</dbReference>
<dbReference type="RefSeq" id="WP_027843117.1">
    <property type="nucleotide sequence ID" value="NZ_LMTZ01000151.1"/>
</dbReference>
<evidence type="ECO:0008006" key="4">
    <source>
        <dbReference type="Google" id="ProtNLM"/>
    </source>
</evidence>
<dbReference type="Pfam" id="PF11832">
    <property type="entry name" value="DUF3352"/>
    <property type="match status" value="1"/>
</dbReference>
<name>A0A0V7ZDZ6_9CYAN</name>
<reference evidence="2 3" key="1">
    <citation type="journal article" date="2015" name="Genome Announc.">
        <title>Draft Genome of the Euendolithic (true boring) Cyanobacterium Mastigocoleus testarum strain BC008.</title>
        <authorList>
            <person name="Guida B.S."/>
            <person name="Garcia-Pichel F."/>
        </authorList>
    </citation>
    <scope>NUCLEOTIDE SEQUENCE [LARGE SCALE GENOMIC DNA]</scope>
    <source>
        <strain evidence="2 3">BC008</strain>
    </source>
</reference>
<dbReference type="Proteomes" id="UP000053372">
    <property type="component" value="Unassembled WGS sequence"/>
</dbReference>
<evidence type="ECO:0000313" key="3">
    <source>
        <dbReference type="Proteomes" id="UP000053372"/>
    </source>
</evidence>
<comment type="caution">
    <text evidence="2">The sequence shown here is derived from an EMBL/GenBank/DDBJ whole genome shotgun (WGS) entry which is preliminary data.</text>
</comment>
<evidence type="ECO:0000256" key="1">
    <source>
        <dbReference type="SAM" id="SignalP"/>
    </source>
</evidence>